<dbReference type="NCBIfam" id="TIGR01716">
    <property type="entry name" value="RGG_Cterm"/>
    <property type="match status" value="1"/>
</dbReference>
<organism evidence="2 3">
    <name type="scientific">Lactococcus taiwanensis</name>
    <dbReference type="NCBI Taxonomy" id="1151742"/>
    <lineage>
        <taxon>Bacteria</taxon>
        <taxon>Bacillati</taxon>
        <taxon>Bacillota</taxon>
        <taxon>Bacilli</taxon>
        <taxon>Lactobacillales</taxon>
        <taxon>Streptococcaceae</taxon>
        <taxon>Lactococcus</taxon>
    </lineage>
</organism>
<gene>
    <name evidence="2" type="ORF">JW886_02165</name>
</gene>
<dbReference type="RefSeq" id="WP_205872185.1">
    <property type="nucleotide sequence ID" value="NZ_CP070872.1"/>
</dbReference>
<dbReference type="Pfam" id="PF21259">
    <property type="entry name" value="Rgg_C"/>
    <property type="match status" value="1"/>
</dbReference>
<dbReference type="EMBL" id="CP070872">
    <property type="protein sequence ID" value="QSE77087.1"/>
    <property type="molecule type" value="Genomic_DNA"/>
</dbReference>
<feature type="domain" description="HTH cro/C1-type" evidence="1">
    <location>
        <begin position="9"/>
        <end position="63"/>
    </location>
</feature>
<protein>
    <submittedName>
        <fullName evidence="2">Rgg/GadR/MutR family transcriptional regulator</fullName>
    </submittedName>
</protein>
<keyword evidence="3" id="KW-1185">Reference proteome</keyword>
<evidence type="ECO:0000313" key="3">
    <source>
        <dbReference type="Proteomes" id="UP000663608"/>
    </source>
</evidence>
<proteinExistence type="predicted"/>
<sequence>MNFRGYGEKFRLIREQKGLPLSFFAKCNVDKADLSRFERGQSMMSFEKVDVMLQTMNVSLAEYELVINNFVPDFQEEFLFEIDEADFSQDEKKLRSLYQEAKESGYGYLSLAAKARFEQLSQTEIMVVVQFLKKVKVWGYFELSVAFFVLDNLDTETIRDLMVDFEQKNKNYYGIFRYRRRILQIAYRAIVLLCSRGEQDLAKDILDLTEKRNRAGIDLYLDNVRQMALGFYDYYFGDKKYGLALIQKGLNVFEFLGQERLKKFYRIRNEHFLK</sequence>
<dbReference type="PANTHER" id="PTHR37038">
    <property type="entry name" value="TRANSCRIPTIONAL REGULATOR-RELATED"/>
    <property type="match status" value="1"/>
</dbReference>
<dbReference type="SUPFAM" id="SSF47413">
    <property type="entry name" value="lambda repressor-like DNA-binding domains"/>
    <property type="match status" value="1"/>
</dbReference>
<dbReference type="SMART" id="SM00530">
    <property type="entry name" value="HTH_XRE"/>
    <property type="match status" value="1"/>
</dbReference>
<dbReference type="Proteomes" id="UP000663608">
    <property type="component" value="Chromosome"/>
</dbReference>
<name>A0AA45KGS4_9LACT</name>
<dbReference type="InterPro" id="IPR010057">
    <property type="entry name" value="Transcription_activator_Rgg_C"/>
</dbReference>
<dbReference type="KEGG" id="lti:JW886_02165"/>
<reference evidence="2 3" key="1">
    <citation type="submission" date="2021-02" db="EMBL/GenBank/DDBJ databases">
        <title>Complete genome sequence of Lactococcus lactis strain K_LL004.</title>
        <authorList>
            <person name="Kim H.B."/>
        </authorList>
    </citation>
    <scope>NUCLEOTIDE SEQUENCE [LARGE SCALE GENOMIC DNA]</scope>
    <source>
        <strain evidence="2 3">K_LL004</strain>
    </source>
</reference>
<dbReference type="InterPro" id="IPR010982">
    <property type="entry name" value="Lambda_DNA-bd_dom_sf"/>
</dbReference>
<dbReference type="AlphaFoldDB" id="A0AA45KGS4"/>
<dbReference type="InterPro" id="IPR053163">
    <property type="entry name" value="HTH-type_regulator_Rgg"/>
</dbReference>
<dbReference type="InterPro" id="IPR001387">
    <property type="entry name" value="Cro/C1-type_HTH"/>
</dbReference>
<evidence type="ECO:0000259" key="1">
    <source>
        <dbReference type="SMART" id="SM00530"/>
    </source>
</evidence>
<dbReference type="CDD" id="cd00093">
    <property type="entry name" value="HTH_XRE"/>
    <property type="match status" value="1"/>
</dbReference>
<dbReference type="GO" id="GO:0003677">
    <property type="term" value="F:DNA binding"/>
    <property type="evidence" value="ECO:0007669"/>
    <property type="project" value="InterPro"/>
</dbReference>
<accession>A0AA45KGS4</accession>
<evidence type="ECO:0000313" key="2">
    <source>
        <dbReference type="EMBL" id="QSE77087.1"/>
    </source>
</evidence>